<organism evidence="2 3">
    <name type="scientific">Paenibacillus borealis</name>
    <dbReference type="NCBI Taxonomy" id="160799"/>
    <lineage>
        <taxon>Bacteria</taxon>
        <taxon>Bacillati</taxon>
        <taxon>Bacillota</taxon>
        <taxon>Bacilli</taxon>
        <taxon>Bacillales</taxon>
        <taxon>Paenibacillaceae</taxon>
        <taxon>Paenibacillus</taxon>
    </lineage>
</organism>
<evidence type="ECO:0000313" key="2">
    <source>
        <dbReference type="EMBL" id="OMD49114.1"/>
    </source>
</evidence>
<proteinExistence type="predicted"/>
<sequence length="264" mass="29380">MNVSRSIQRSPLPLVDHGRLQRKGAEQKPGPDMKIPANPQTKLINQLTEQKQSLIDRRSEYVGNALKRGDSPEVVQAELASLDEQIQQLDEQIRMNSLENQRKTQGLDEDTKKKKEEELSQKSWSPDKQTPEEQQLAYTTYTLNGVISAHNDLKQSGSVRMAQITLRTEAKSLENSNPVKSARLFQRASNLDQKLMNIAKSAQDKMTEAVQSAPSPVSPNESPADVQDKKGPATEDASSTPEIQIYAEANKEKIPPGSQIDQLV</sequence>
<feature type="compositionally biased region" description="Polar residues" evidence="1">
    <location>
        <begin position="121"/>
        <end position="133"/>
    </location>
</feature>
<dbReference type="EMBL" id="MPTB01000010">
    <property type="protein sequence ID" value="OMD49114.1"/>
    <property type="molecule type" value="Genomic_DNA"/>
</dbReference>
<accession>A0ABX3HF21</accession>
<keyword evidence="3" id="KW-1185">Reference proteome</keyword>
<feature type="compositionally biased region" description="Basic and acidic residues" evidence="1">
    <location>
        <begin position="100"/>
        <end position="120"/>
    </location>
</feature>
<dbReference type="Proteomes" id="UP000187412">
    <property type="component" value="Unassembled WGS sequence"/>
</dbReference>
<feature type="region of interest" description="Disordered" evidence="1">
    <location>
        <begin position="203"/>
        <end position="264"/>
    </location>
</feature>
<reference evidence="2 3" key="1">
    <citation type="submission" date="2016-10" db="EMBL/GenBank/DDBJ databases">
        <title>Paenibacillus species isolates.</title>
        <authorList>
            <person name="Beno S.M."/>
        </authorList>
    </citation>
    <scope>NUCLEOTIDE SEQUENCE [LARGE SCALE GENOMIC DNA]</scope>
    <source>
        <strain evidence="2 3">FSL H7-0744</strain>
    </source>
</reference>
<feature type="region of interest" description="Disordered" evidence="1">
    <location>
        <begin position="1"/>
        <end position="39"/>
    </location>
</feature>
<protein>
    <submittedName>
        <fullName evidence="2">Uncharacterized protein</fullName>
    </submittedName>
</protein>
<name>A0ABX3HF21_PAEBO</name>
<feature type="region of interest" description="Disordered" evidence="1">
    <location>
        <begin position="92"/>
        <end position="133"/>
    </location>
</feature>
<feature type="compositionally biased region" description="Basic and acidic residues" evidence="1">
    <location>
        <begin position="16"/>
        <end position="31"/>
    </location>
</feature>
<evidence type="ECO:0000313" key="3">
    <source>
        <dbReference type="Proteomes" id="UP000187412"/>
    </source>
</evidence>
<feature type="compositionally biased region" description="Polar residues" evidence="1">
    <location>
        <begin position="209"/>
        <end position="221"/>
    </location>
</feature>
<gene>
    <name evidence="2" type="ORF">BSK56_09810</name>
</gene>
<comment type="caution">
    <text evidence="2">The sequence shown here is derived from an EMBL/GenBank/DDBJ whole genome shotgun (WGS) entry which is preliminary data.</text>
</comment>
<evidence type="ECO:0000256" key="1">
    <source>
        <dbReference type="SAM" id="MobiDB-lite"/>
    </source>
</evidence>
<dbReference type="RefSeq" id="WP_076110357.1">
    <property type="nucleotide sequence ID" value="NZ_MPTB01000010.1"/>
</dbReference>